<dbReference type="InterPro" id="IPR000719">
    <property type="entry name" value="Prot_kinase_dom"/>
</dbReference>
<reference evidence="26 27" key="1">
    <citation type="submission" date="2019-12" db="EMBL/GenBank/DDBJ databases">
        <authorList>
            <person name="Alioto T."/>
            <person name="Alioto T."/>
            <person name="Gomez Garrido J."/>
        </authorList>
    </citation>
    <scope>NUCLEOTIDE SEQUENCE [LARGE SCALE GENOMIC DNA]</scope>
</reference>
<dbReference type="GO" id="GO:0051707">
    <property type="term" value="P:response to other organism"/>
    <property type="evidence" value="ECO:0007669"/>
    <property type="project" value="UniProtKB-ARBA"/>
</dbReference>
<dbReference type="Gramene" id="OE9A115961T1">
    <property type="protein sequence ID" value="OE9A115961C1"/>
    <property type="gene ID" value="OE9A115961"/>
</dbReference>
<dbReference type="GO" id="GO:0009791">
    <property type="term" value="P:post-embryonic development"/>
    <property type="evidence" value="ECO:0007669"/>
    <property type="project" value="UniProtKB-ARBA"/>
</dbReference>
<evidence type="ECO:0000256" key="21">
    <source>
        <dbReference type="ARBA" id="ARBA00048679"/>
    </source>
</evidence>
<dbReference type="EMBL" id="CACTIH010001845">
    <property type="protein sequence ID" value="CAA2965537.1"/>
    <property type="molecule type" value="Genomic_DNA"/>
</dbReference>
<dbReference type="Pfam" id="PF23598">
    <property type="entry name" value="LRR_14"/>
    <property type="match status" value="1"/>
</dbReference>
<keyword evidence="15 22" id="KW-0067">ATP-binding</keyword>
<dbReference type="InterPro" id="IPR008271">
    <property type="entry name" value="Ser/Thr_kinase_AS"/>
</dbReference>
<keyword evidence="27" id="KW-1185">Reference proteome</keyword>
<dbReference type="Pfam" id="PF00069">
    <property type="entry name" value="Pkinase"/>
    <property type="match status" value="1"/>
</dbReference>
<comment type="catalytic activity">
    <reaction evidence="20">
        <text>L-threonyl-[protein] + ATP = O-phospho-L-threonyl-[protein] + ADP + H(+)</text>
        <dbReference type="Rhea" id="RHEA:46608"/>
        <dbReference type="Rhea" id="RHEA-COMP:11060"/>
        <dbReference type="Rhea" id="RHEA-COMP:11605"/>
        <dbReference type="ChEBI" id="CHEBI:15378"/>
        <dbReference type="ChEBI" id="CHEBI:30013"/>
        <dbReference type="ChEBI" id="CHEBI:30616"/>
        <dbReference type="ChEBI" id="CHEBI:61977"/>
        <dbReference type="ChEBI" id="CHEBI:456216"/>
        <dbReference type="EC" id="2.7.11.1"/>
    </reaction>
</comment>
<evidence type="ECO:0000256" key="23">
    <source>
        <dbReference type="SAM" id="Phobius"/>
    </source>
</evidence>
<evidence type="ECO:0000256" key="2">
    <source>
        <dbReference type="ARBA" id="ARBA00004479"/>
    </source>
</evidence>
<evidence type="ECO:0000256" key="18">
    <source>
        <dbReference type="ARBA" id="ARBA00023170"/>
    </source>
</evidence>
<evidence type="ECO:0000256" key="12">
    <source>
        <dbReference type="ARBA" id="ARBA00022737"/>
    </source>
</evidence>
<dbReference type="FunFam" id="3.80.10.10:FF:000233">
    <property type="entry name" value="Leucine-rich repeat receptor-like protein kinase TDR"/>
    <property type="match status" value="1"/>
</dbReference>
<dbReference type="SMART" id="SM00369">
    <property type="entry name" value="LRR_TYP"/>
    <property type="match status" value="8"/>
</dbReference>
<keyword evidence="7" id="KW-0597">Phosphoprotein</keyword>
<feature type="transmembrane region" description="Helical" evidence="23">
    <location>
        <begin position="648"/>
        <end position="678"/>
    </location>
</feature>
<keyword evidence="19" id="KW-0325">Glycoprotein</keyword>
<dbReference type="InterPro" id="IPR001611">
    <property type="entry name" value="Leu-rich_rpt"/>
</dbReference>
<dbReference type="OrthoDB" id="905978at2759"/>
<evidence type="ECO:0000256" key="5">
    <source>
        <dbReference type="ARBA" id="ARBA00022475"/>
    </source>
</evidence>
<keyword evidence="18 26" id="KW-0675">Receptor</keyword>
<keyword evidence="5" id="KW-1003">Cell membrane</keyword>
<dbReference type="InterPro" id="IPR017441">
    <property type="entry name" value="Protein_kinase_ATP_BS"/>
</dbReference>
<dbReference type="Gene3D" id="1.10.510.10">
    <property type="entry name" value="Transferase(Phosphotransferase) domain 1"/>
    <property type="match status" value="1"/>
</dbReference>
<dbReference type="Pfam" id="PF00560">
    <property type="entry name" value="LRR_1"/>
    <property type="match status" value="6"/>
</dbReference>
<comment type="subcellular location">
    <subcellularLocation>
        <location evidence="1">Cell membrane</location>
        <topology evidence="1">Single-pass membrane protein</topology>
    </subcellularLocation>
    <subcellularLocation>
        <location evidence="2">Membrane</location>
        <topology evidence="2">Single-pass type I membrane protein</topology>
    </subcellularLocation>
</comment>
<name>A0A8S0QAK6_OLEEU</name>
<keyword evidence="12" id="KW-0677">Repeat</keyword>
<evidence type="ECO:0000256" key="6">
    <source>
        <dbReference type="ARBA" id="ARBA00022527"/>
    </source>
</evidence>
<evidence type="ECO:0000313" key="26">
    <source>
        <dbReference type="EMBL" id="CAA2965537.1"/>
    </source>
</evidence>
<dbReference type="SUPFAM" id="SSF52058">
    <property type="entry name" value="L domain-like"/>
    <property type="match status" value="2"/>
</dbReference>
<keyword evidence="16 23" id="KW-1133">Transmembrane helix</keyword>
<protein>
    <recommendedName>
        <fullName evidence="4">non-specific serine/threonine protein kinase</fullName>
        <ecNumber evidence="4">2.7.11.1</ecNumber>
    </recommendedName>
</protein>
<evidence type="ECO:0000256" key="1">
    <source>
        <dbReference type="ARBA" id="ARBA00004162"/>
    </source>
</evidence>
<feature type="signal peptide" evidence="24">
    <location>
        <begin position="1"/>
        <end position="32"/>
    </location>
</feature>
<evidence type="ECO:0000256" key="20">
    <source>
        <dbReference type="ARBA" id="ARBA00047899"/>
    </source>
</evidence>
<dbReference type="SMART" id="SM00220">
    <property type="entry name" value="S_TKc"/>
    <property type="match status" value="1"/>
</dbReference>
<dbReference type="InterPro" id="IPR032675">
    <property type="entry name" value="LRR_dom_sf"/>
</dbReference>
<comment type="catalytic activity">
    <reaction evidence="21">
        <text>L-seryl-[protein] + ATP = O-phospho-L-seryl-[protein] + ADP + H(+)</text>
        <dbReference type="Rhea" id="RHEA:17989"/>
        <dbReference type="Rhea" id="RHEA-COMP:9863"/>
        <dbReference type="Rhea" id="RHEA-COMP:11604"/>
        <dbReference type="ChEBI" id="CHEBI:15378"/>
        <dbReference type="ChEBI" id="CHEBI:29999"/>
        <dbReference type="ChEBI" id="CHEBI:30616"/>
        <dbReference type="ChEBI" id="CHEBI:83421"/>
        <dbReference type="ChEBI" id="CHEBI:456216"/>
        <dbReference type="EC" id="2.7.11.1"/>
    </reaction>
</comment>
<evidence type="ECO:0000256" key="3">
    <source>
        <dbReference type="ARBA" id="ARBA00008684"/>
    </source>
</evidence>
<dbReference type="FunFam" id="3.80.10.10:FF:000288">
    <property type="entry name" value="LRR receptor-like serine/threonine-protein kinase EFR"/>
    <property type="match status" value="1"/>
</dbReference>
<keyword evidence="13 22" id="KW-0547">Nucleotide-binding</keyword>
<keyword evidence="11 24" id="KW-0732">Signal</keyword>
<dbReference type="GO" id="GO:0005886">
    <property type="term" value="C:plasma membrane"/>
    <property type="evidence" value="ECO:0007669"/>
    <property type="project" value="UniProtKB-SubCell"/>
</dbReference>
<dbReference type="InterPro" id="IPR055414">
    <property type="entry name" value="LRR_R13L4/SHOC2-like"/>
</dbReference>
<comment type="similarity">
    <text evidence="3">Belongs to the protein kinase superfamily. Ser/Thr protein kinase family.</text>
</comment>
<feature type="domain" description="Protein kinase" evidence="25">
    <location>
        <begin position="709"/>
        <end position="1017"/>
    </location>
</feature>
<dbReference type="Pfam" id="PF13855">
    <property type="entry name" value="LRR_8"/>
    <property type="match status" value="1"/>
</dbReference>
<keyword evidence="9" id="KW-0808">Transferase</keyword>
<dbReference type="InterPro" id="IPR011009">
    <property type="entry name" value="Kinase-like_dom_sf"/>
</dbReference>
<accession>A0A8S0QAK6</accession>
<keyword evidence="10 23" id="KW-0812">Transmembrane</keyword>
<dbReference type="PROSITE" id="PS50011">
    <property type="entry name" value="PROTEIN_KINASE_DOM"/>
    <property type="match status" value="1"/>
</dbReference>
<dbReference type="PROSITE" id="PS00108">
    <property type="entry name" value="PROTEIN_KINASE_ST"/>
    <property type="match status" value="1"/>
</dbReference>
<proteinExistence type="inferred from homology"/>
<dbReference type="PROSITE" id="PS00107">
    <property type="entry name" value="PROTEIN_KINASE_ATP"/>
    <property type="match status" value="1"/>
</dbReference>
<evidence type="ECO:0000259" key="25">
    <source>
        <dbReference type="PROSITE" id="PS50011"/>
    </source>
</evidence>
<evidence type="ECO:0000256" key="9">
    <source>
        <dbReference type="ARBA" id="ARBA00022679"/>
    </source>
</evidence>
<dbReference type="InterPro" id="IPR003591">
    <property type="entry name" value="Leu-rich_rpt_typical-subtyp"/>
</dbReference>
<dbReference type="Proteomes" id="UP000594638">
    <property type="component" value="Unassembled WGS sequence"/>
</dbReference>
<keyword evidence="6" id="KW-0723">Serine/threonine-protein kinase</keyword>
<sequence>MKLARLLLLLVAYWKNIFLLCLVLGFLHLTNATDGANETDRAALLAFKDRITDDPFEVLSSWNDSVHFCLWRGVICSARHQRVTTLNLQHQKLWGSMSPYIGNLSYLHQLVLDNNSFTGEIPQELGGLKRLRILWLRNNSLDGEIPTSLSNCSSLVEIQLSRNRLVGKIPREFSSLSNLRLIRAALNNLTGSIPPSFGNLSSLQILGFASNSLTGSIPNELGQLKRLEYIGISENKLSGTFPQTIFNLSVLTTIFAPLNQIQGTLPSYLGFTLPNLYYFAIADNQFTGTIPLSMSNMSNLQSLFIGGNKFTGSVPNLAELHKLNRLDISGNHLGSGDSNDLSFISTLTNASNLEELDLYDNNFGGELPESFGNLSTKLTGLLVSDNQLSGRIPNWIGNFVNLIDIDMRGNQFTGIIPIEVGKLRSIRILDLSHNHLSGNTPTFLGNLSLLTKLHLDDNKFYGEIPSTLGLCQTLQALNLSQNKLSGIIPPQVFDLPSLVLYLDLSNNQLVGSLPTEVGTLENLNELVVSRNNLSGEIPSSVGRCESLEKLYMEKNFFYGSIPSSFSSLRGLRYLDISQNNLSGQIPEYLGSFDLQFLNLSFNDLQGVLPEEGIFKNANKFSVTGNPKLCGGTPDLKVPRCTTKHSTKFISTLTFTLMVSIVSALLGSSLLVGLVFLYWSKTSKVNFGDSSRGSFFKVSYHSLYRATDGFSSANLIGVGSFSSVYKGILECTETIVAVKVFNLLQRGASKSFMVECEALRNVKHRNLVKVLSACSGIDNKGDDFRALIYEFMDNDCLEKWLHSDNELSIQKFHKLNLLQRINIAIDIASALDYLHNQCHNPIIHRDLKPSNVLLDSEMVGHVADFGIAKFLPTENISGNQSSSTAVKGTVGYTAPEYGLGSQPSPSGDVYSFGILLLEMFTGKQPTNDLFKDGLHLHNFVKASLPDCVVDIMDPALVEESKITNITNGNEQNQRIHEMKECLVSVFEIGLMCSVAMARERMHISDVVSELHYIKHVILELESTEPNL</sequence>
<dbReference type="SMART" id="SM00365">
    <property type="entry name" value="LRR_SD22"/>
    <property type="match status" value="7"/>
</dbReference>
<dbReference type="SUPFAM" id="SSF56112">
    <property type="entry name" value="Protein kinase-like (PK-like)"/>
    <property type="match status" value="1"/>
</dbReference>
<gene>
    <name evidence="26" type="ORF">OLEA9_A115961</name>
</gene>
<dbReference type="PANTHER" id="PTHR27008">
    <property type="entry name" value="OS04G0122200 PROTEIN"/>
    <property type="match status" value="1"/>
</dbReference>
<keyword evidence="17 23" id="KW-0472">Membrane</keyword>
<evidence type="ECO:0000256" key="22">
    <source>
        <dbReference type="PROSITE-ProRule" id="PRU10141"/>
    </source>
</evidence>
<dbReference type="FunFam" id="3.30.200.20:FF:000432">
    <property type="entry name" value="LRR receptor-like serine/threonine-protein kinase EFR"/>
    <property type="match status" value="1"/>
</dbReference>
<dbReference type="GO" id="GO:0005524">
    <property type="term" value="F:ATP binding"/>
    <property type="evidence" value="ECO:0007669"/>
    <property type="project" value="UniProtKB-UniRule"/>
</dbReference>
<dbReference type="Gene3D" id="3.30.200.20">
    <property type="entry name" value="Phosphorylase Kinase, domain 1"/>
    <property type="match status" value="1"/>
</dbReference>
<feature type="chain" id="PRO_5035869686" description="non-specific serine/threonine protein kinase" evidence="24">
    <location>
        <begin position="33"/>
        <end position="1026"/>
    </location>
</feature>
<feature type="binding site" evidence="22">
    <location>
        <position position="738"/>
    </location>
    <ligand>
        <name>ATP</name>
        <dbReference type="ChEBI" id="CHEBI:30616"/>
    </ligand>
</feature>
<evidence type="ECO:0000256" key="7">
    <source>
        <dbReference type="ARBA" id="ARBA00022553"/>
    </source>
</evidence>
<dbReference type="FunFam" id="1.10.510.10:FF:000358">
    <property type="entry name" value="Putative leucine-rich repeat receptor-like serine/threonine-protein kinase"/>
    <property type="match status" value="1"/>
</dbReference>
<evidence type="ECO:0000256" key="15">
    <source>
        <dbReference type="ARBA" id="ARBA00022840"/>
    </source>
</evidence>
<dbReference type="Pfam" id="PF08263">
    <property type="entry name" value="LRRNT_2"/>
    <property type="match status" value="1"/>
</dbReference>
<dbReference type="AlphaFoldDB" id="A0A8S0QAK6"/>
<keyword evidence="8" id="KW-0433">Leucine-rich repeat</keyword>
<dbReference type="Gene3D" id="3.80.10.10">
    <property type="entry name" value="Ribonuclease Inhibitor"/>
    <property type="match status" value="3"/>
</dbReference>
<comment type="caution">
    <text evidence="26">The sequence shown here is derived from an EMBL/GenBank/DDBJ whole genome shotgun (WGS) entry which is preliminary data.</text>
</comment>
<organism evidence="26 27">
    <name type="scientific">Olea europaea subsp. europaea</name>
    <dbReference type="NCBI Taxonomy" id="158383"/>
    <lineage>
        <taxon>Eukaryota</taxon>
        <taxon>Viridiplantae</taxon>
        <taxon>Streptophyta</taxon>
        <taxon>Embryophyta</taxon>
        <taxon>Tracheophyta</taxon>
        <taxon>Spermatophyta</taxon>
        <taxon>Magnoliopsida</taxon>
        <taxon>eudicotyledons</taxon>
        <taxon>Gunneridae</taxon>
        <taxon>Pentapetalae</taxon>
        <taxon>asterids</taxon>
        <taxon>lamiids</taxon>
        <taxon>Lamiales</taxon>
        <taxon>Oleaceae</taxon>
        <taxon>Oleeae</taxon>
        <taxon>Olea</taxon>
    </lineage>
</organism>
<dbReference type="GO" id="GO:0006952">
    <property type="term" value="P:defense response"/>
    <property type="evidence" value="ECO:0007669"/>
    <property type="project" value="UniProtKB-ARBA"/>
</dbReference>
<evidence type="ECO:0000256" key="24">
    <source>
        <dbReference type="SAM" id="SignalP"/>
    </source>
</evidence>
<evidence type="ECO:0000256" key="17">
    <source>
        <dbReference type="ARBA" id="ARBA00023136"/>
    </source>
</evidence>
<evidence type="ECO:0000256" key="8">
    <source>
        <dbReference type="ARBA" id="ARBA00022614"/>
    </source>
</evidence>
<evidence type="ECO:0000256" key="13">
    <source>
        <dbReference type="ARBA" id="ARBA00022741"/>
    </source>
</evidence>
<dbReference type="PANTHER" id="PTHR27008:SF596">
    <property type="entry name" value="OS02G0215500 PROTEIN"/>
    <property type="match status" value="1"/>
</dbReference>
<evidence type="ECO:0000313" key="27">
    <source>
        <dbReference type="Proteomes" id="UP000594638"/>
    </source>
</evidence>
<dbReference type="GO" id="GO:0004674">
    <property type="term" value="F:protein serine/threonine kinase activity"/>
    <property type="evidence" value="ECO:0007669"/>
    <property type="project" value="UniProtKB-KW"/>
</dbReference>
<evidence type="ECO:0000256" key="19">
    <source>
        <dbReference type="ARBA" id="ARBA00023180"/>
    </source>
</evidence>
<evidence type="ECO:0000256" key="4">
    <source>
        <dbReference type="ARBA" id="ARBA00012513"/>
    </source>
</evidence>
<evidence type="ECO:0000256" key="14">
    <source>
        <dbReference type="ARBA" id="ARBA00022777"/>
    </source>
</evidence>
<evidence type="ECO:0000256" key="16">
    <source>
        <dbReference type="ARBA" id="ARBA00022989"/>
    </source>
</evidence>
<dbReference type="InterPro" id="IPR051809">
    <property type="entry name" value="Plant_receptor-like_S/T_kinase"/>
</dbReference>
<keyword evidence="14" id="KW-0418">Kinase</keyword>
<evidence type="ECO:0000256" key="10">
    <source>
        <dbReference type="ARBA" id="ARBA00022692"/>
    </source>
</evidence>
<evidence type="ECO:0000256" key="11">
    <source>
        <dbReference type="ARBA" id="ARBA00022729"/>
    </source>
</evidence>
<dbReference type="InterPro" id="IPR013210">
    <property type="entry name" value="LRR_N_plant-typ"/>
</dbReference>
<dbReference type="EC" id="2.7.11.1" evidence="4"/>